<protein>
    <submittedName>
        <fullName evidence="1">Uncharacterized protein</fullName>
    </submittedName>
</protein>
<reference evidence="1 2" key="1">
    <citation type="submission" date="2020-08" db="EMBL/GenBank/DDBJ databases">
        <title>Sequencing the genomes of 1000 actinobacteria strains.</title>
        <authorList>
            <person name="Klenk H.-P."/>
        </authorList>
    </citation>
    <scope>NUCLEOTIDE SEQUENCE [LARGE SCALE GENOMIC DNA]</scope>
    <source>
        <strain evidence="1 2">DSM 44320</strain>
    </source>
</reference>
<sequence>MPEFPFYWSLMVAPTDEVAERFAQMDPQDRMRLLEQQPTVYWRALDLYTDRLSRNLHELAERIRADRSDGRPREGVLRW</sequence>
<comment type="caution">
    <text evidence="1">The sequence shown here is derived from an EMBL/GenBank/DDBJ whole genome shotgun (WGS) entry which is preliminary data.</text>
</comment>
<accession>A0A7W5VCE3</accession>
<evidence type="ECO:0000313" key="2">
    <source>
        <dbReference type="Proteomes" id="UP000579945"/>
    </source>
</evidence>
<dbReference type="AlphaFoldDB" id="A0A7W5VCE3"/>
<name>A0A7W5VCE3_9ACTN</name>
<organism evidence="1 2">
    <name type="scientific">Nonomuraea dietziae</name>
    <dbReference type="NCBI Taxonomy" id="65515"/>
    <lineage>
        <taxon>Bacteria</taxon>
        <taxon>Bacillati</taxon>
        <taxon>Actinomycetota</taxon>
        <taxon>Actinomycetes</taxon>
        <taxon>Streptosporangiales</taxon>
        <taxon>Streptosporangiaceae</taxon>
        <taxon>Nonomuraea</taxon>
    </lineage>
</organism>
<dbReference type="RefSeq" id="WP_183652393.1">
    <property type="nucleotide sequence ID" value="NZ_BAAAXX010000034.1"/>
</dbReference>
<dbReference type="GeneID" id="95391489"/>
<proteinExistence type="predicted"/>
<evidence type="ECO:0000313" key="1">
    <source>
        <dbReference type="EMBL" id="MBB3729300.1"/>
    </source>
</evidence>
<keyword evidence="2" id="KW-1185">Reference proteome</keyword>
<dbReference type="Proteomes" id="UP000579945">
    <property type="component" value="Unassembled WGS sequence"/>
</dbReference>
<dbReference type="EMBL" id="JACIBV010000001">
    <property type="protein sequence ID" value="MBB3729300.1"/>
    <property type="molecule type" value="Genomic_DNA"/>
</dbReference>
<gene>
    <name evidence="1" type="ORF">FHR33_005160</name>
</gene>